<feature type="transmembrane region" description="Helical" evidence="8">
    <location>
        <begin position="432"/>
        <end position="455"/>
    </location>
</feature>
<dbReference type="NCBIfam" id="TIGR00711">
    <property type="entry name" value="efflux_EmrB"/>
    <property type="match status" value="1"/>
</dbReference>
<dbReference type="PRINTS" id="PR01036">
    <property type="entry name" value="TCRTETB"/>
</dbReference>
<comment type="subcellular location">
    <subcellularLocation>
        <location evidence="1">Cell membrane</location>
        <topology evidence="1">Multi-pass membrane protein</topology>
    </subcellularLocation>
</comment>
<keyword evidence="3" id="KW-0813">Transport</keyword>
<dbReference type="InterPro" id="IPR036259">
    <property type="entry name" value="MFS_trans_sf"/>
</dbReference>
<feature type="transmembrane region" description="Helical" evidence="8">
    <location>
        <begin position="298"/>
        <end position="320"/>
    </location>
</feature>
<reference evidence="10" key="1">
    <citation type="submission" date="2023-06" db="EMBL/GenBank/DDBJ databases">
        <title>Acute promotion of culturable opportunistic pathogens and persistent increase of antibiotic resistance following antibiotic exposure in mouse gut microbiota.</title>
        <authorList>
            <person name="Li L."/>
            <person name="Wang B."/>
            <person name="Sun Y."/>
            <person name="Wang M."/>
            <person name="Xu H."/>
        </authorList>
    </citation>
    <scope>NUCLEOTIDE SEQUENCE</scope>
    <source>
        <strain evidence="10">EPA10_1</strain>
    </source>
</reference>
<evidence type="ECO:0000256" key="7">
    <source>
        <dbReference type="ARBA" id="ARBA00023136"/>
    </source>
</evidence>
<evidence type="ECO:0000256" key="4">
    <source>
        <dbReference type="ARBA" id="ARBA00022475"/>
    </source>
</evidence>
<evidence type="ECO:0000256" key="2">
    <source>
        <dbReference type="ARBA" id="ARBA00008537"/>
    </source>
</evidence>
<dbReference type="PANTHER" id="PTHR42718:SF9">
    <property type="entry name" value="MAJOR FACILITATOR SUPERFAMILY MULTIDRUG TRANSPORTER MFSC"/>
    <property type="match status" value="1"/>
</dbReference>
<evidence type="ECO:0000259" key="9">
    <source>
        <dbReference type="PROSITE" id="PS50850"/>
    </source>
</evidence>
<feature type="transmembrane region" description="Helical" evidence="8">
    <location>
        <begin position="41"/>
        <end position="63"/>
    </location>
</feature>
<dbReference type="Gene3D" id="1.20.1250.20">
    <property type="entry name" value="MFS general substrate transporter like domains"/>
    <property type="match status" value="1"/>
</dbReference>
<proteinExistence type="inferred from homology"/>
<dbReference type="PANTHER" id="PTHR42718">
    <property type="entry name" value="MAJOR FACILITATOR SUPERFAMILY MULTIDRUG TRANSPORTER MFSC"/>
    <property type="match status" value="1"/>
</dbReference>
<evidence type="ECO:0000256" key="3">
    <source>
        <dbReference type="ARBA" id="ARBA00022448"/>
    </source>
</evidence>
<feature type="transmembrane region" description="Helical" evidence="8">
    <location>
        <begin position="166"/>
        <end position="188"/>
    </location>
</feature>
<evidence type="ECO:0000313" key="10">
    <source>
        <dbReference type="EMBL" id="MDL5353994.1"/>
    </source>
</evidence>
<protein>
    <submittedName>
        <fullName evidence="10">MFS transporter</fullName>
    </submittedName>
</protein>
<accession>A0AAW7CMC0</accession>
<feature type="transmembrane region" description="Helical" evidence="8">
    <location>
        <begin position="132"/>
        <end position="154"/>
    </location>
</feature>
<keyword evidence="6 8" id="KW-1133">Transmembrane helix</keyword>
<dbReference type="SUPFAM" id="SSF103473">
    <property type="entry name" value="MFS general substrate transporter"/>
    <property type="match status" value="1"/>
</dbReference>
<dbReference type="CDD" id="cd17321">
    <property type="entry name" value="MFS_MMR_MDR_like"/>
    <property type="match status" value="1"/>
</dbReference>
<keyword evidence="7 8" id="KW-0472">Membrane</keyword>
<feature type="transmembrane region" description="Helical" evidence="8">
    <location>
        <begin position="332"/>
        <end position="349"/>
    </location>
</feature>
<feature type="transmembrane region" description="Helical" evidence="8">
    <location>
        <begin position="194"/>
        <end position="214"/>
    </location>
</feature>
<dbReference type="PROSITE" id="PS50850">
    <property type="entry name" value="MFS"/>
    <property type="match status" value="1"/>
</dbReference>
<feature type="transmembrane region" description="Helical" evidence="8">
    <location>
        <begin position="497"/>
        <end position="519"/>
    </location>
</feature>
<feature type="transmembrane region" description="Helical" evidence="8">
    <location>
        <begin position="259"/>
        <end position="277"/>
    </location>
</feature>
<dbReference type="Pfam" id="PF07690">
    <property type="entry name" value="MFS_1"/>
    <property type="match status" value="1"/>
</dbReference>
<feature type="domain" description="Major facilitator superfamily (MFS) profile" evidence="9">
    <location>
        <begin position="41"/>
        <end position="522"/>
    </location>
</feature>
<evidence type="ECO:0000256" key="6">
    <source>
        <dbReference type="ARBA" id="ARBA00022989"/>
    </source>
</evidence>
<sequence>MMINETHYQYQLTDGQSNTMMLLLFIIKAIKLMTSLKRPSLICAICLGTFMATLDISIVNVALPTIQNDIHADMATLQWIVDAYALCLSACILSSGPLSDRFGRKKVWLWGVIIFTLGSVICAIAQQHEILILGRIIQGIAAAALIPGALSLITHAFPIDIERVRIIGIWSSVSALSLIIGPILGGVLVHASGWASIFLINIPIGILTVLLGWYGLSESADPENVALDPFGQLTSMLGLGSLTYGLIEAGSVGWSHYRTVSTLIAGIIFLVLFLMIEKRVQRPLLPLTLFKDRTFFQYNLSSFTLGFATYSNVFFIAFFLQKAQGWSALETGWRMAPEFIAMALFSMSFGRLSSYFSVRKLMIYGFLFIAISSCLLATLATNSHYGITGSYLFVLGAGMGLSTPAIGALVMKSVPPSRSGMASATMNALRQTGMTMGIALLGTLMVQQAIHYMVIQSQVLGISVNYIDIVGLVTENTTNSLDKDFVTLLPEAFNSGFAYAIATAGISCFVTLFIVLFPVKAKHKALTQQITD</sequence>
<dbReference type="GO" id="GO:0022857">
    <property type="term" value="F:transmembrane transporter activity"/>
    <property type="evidence" value="ECO:0007669"/>
    <property type="project" value="InterPro"/>
</dbReference>
<dbReference type="AlphaFoldDB" id="A0AAW7CMC0"/>
<evidence type="ECO:0000256" key="8">
    <source>
        <dbReference type="SAM" id="Phobius"/>
    </source>
</evidence>
<dbReference type="Proteomes" id="UP001224739">
    <property type="component" value="Unassembled WGS sequence"/>
</dbReference>
<organism evidence="10 11">
    <name type="scientific">Proteus faecis</name>
    <dbReference type="NCBI Taxonomy" id="2050967"/>
    <lineage>
        <taxon>Bacteria</taxon>
        <taxon>Pseudomonadati</taxon>
        <taxon>Pseudomonadota</taxon>
        <taxon>Gammaproteobacteria</taxon>
        <taxon>Enterobacterales</taxon>
        <taxon>Morganellaceae</taxon>
        <taxon>Proteus</taxon>
    </lineage>
</organism>
<dbReference type="InterPro" id="IPR004638">
    <property type="entry name" value="EmrB-like"/>
</dbReference>
<dbReference type="PROSITE" id="PS00216">
    <property type="entry name" value="SUGAR_TRANSPORT_1"/>
    <property type="match status" value="1"/>
</dbReference>
<feature type="transmembrane region" description="Helical" evidence="8">
    <location>
        <begin position="107"/>
        <end position="126"/>
    </location>
</feature>
<feature type="transmembrane region" description="Helical" evidence="8">
    <location>
        <begin position="361"/>
        <end position="379"/>
    </location>
</feature>
<dbReference type="InterPro" id="IPR020846">
    <property type="entry name" value="MFS_dom"/>
</dbReference>
<comment type="similarity">
    <text evidence="2">Belongs to the major facilitator superfamily. EmrB family.</text>
</comment>
<name>A0AAW7CMC0_9GAMM</name>
<dbReference type="EMBL" id="JASVWL010000001">
    <property type="protein sequence ID" value="MDL5353994.1"/>
    <property type="molecule type" value="Genomic_DNA"/>
</dbReference>
<dbReference type="InterPro" id="IPR011701">
    <property type="entry name" value="MFS"/>
</dbReference>
<dbReference type="InterPro" id="IPR005829">
    <property type="entry name" value="Sugar_transporter_CS"/>
</dbReference>
<comment type="caution">
    <text evidence="10">The sequence shown here is derived from an EMBL/GenBank/DDBJ whole genome shotgun (WGS) entry which is preliminary data.</text>
</comment>
<dbReference type="GO" id="GO:0005886">
    <property type="term" value="C:plasma membrane"/>
    <property type="evidence" value="ECO:0007669"/>
    <property type="project" value="UniProtKB-SubCell"/>
</dbReference>
<keyword evidence="4" id="KW-1003">Cell membrane</keyword>
<evidence type="ECO:0000256" key="1">
    <source>
        <dbReference type="ARBA" id="ARBA00004651"/>
    </source>
</evidence>
<keyword evidence="5 8" id="KW-0812">Transmembrane</keyword>
<evidence type="ECO:0000313" key="11">
    <source>
        <dbReference type="Proteomes" id="UP001224739"/>
    </source>
</evidence>
<dbReference type="Gene3D" id="1.20.1720.10">
    <property type="entry name" value="Multidrug resistance protein D"/>
    <property type="match status" value="1"/>
</dbReference>
<feature type="transmembrane region" description="Helical" evidence="8">
    <location>
        <begin position="391"/>
        <end position="411"/>
    </location>
</feature>
<evidence type="ECO:0000256" key="5">
    <source>
        <dbReference type="ARBA" id="ARBA00022692"/>
    </source>
</evidence>
<gene>
    <name evidence="10" type="ORF">QSH02_03950</name>
</gene>